<dbReference type="Gene3D" id="3.40.50.300">
    <property type="entry name" value="P-loop containing nucleotide triphosphate hydrolases"/>
    <property type="match status" value="1"/>
</dbReference>
<reference evidence="5 6" key="1">
    <citation type="submission" date="2020-02" db="EMBL/GenBank/DDBJ databases">
        <title>Genome assembly of a novel Clostridium senegalense strain.</title>
        <authorList>
            <person name="Gupta T.B."/>
            <person name="Jauregui R."/>
            <person name="Maclean P."/>
            <person name="Nawarathana A."/>
            <person name="Brightwell G."/>
        </authorList>
    </citation>
    <scope>NUCLEOTIDE SEQUENCE [LARGE SCALE GENOMIC DNA]</scope>
    <source>
        <strain evidence="5 6">AGRFS4</strain>
    </source>
</reference>
<dbReference type="Pfam" id="PF00005">
    <property type="entry name" value="ABC_tran"/>
    <property type="match status" value="1"/>
</dbReference>
<keyword evidence="3 5" id="KW-0067">ATP-binding</keyword>
<dbReference type="PROSITE" id="PS50893">
    <property type="entry name" value="ABC_TRANSPORTER_2"/>
    <property type="match status" value="1"/>
</dbReference>
<evidence type="ECO:0000256" key="3">
    <source>
        <dbReference type="ARBA" id="ARBA00022840"/>
    </source>
</evidence>
<keyword evidence="1" id="KW-0813">Transport</keyword>
<dbReference type="RefSeq" id="WP_199870425.1">
    <property type="nucleotide sequence ID" value="NZ_JAAGPU010000025.1"/>
</dbReference>
<evidence type="ECO:0000256" key="2">
    <source>
        <dbReference type="ARBA" id="ARBA00022741"/>
    </source>
</evidence>
<keyword evidence="2" id="KW-0547">Nucleotide-binding</keyword>
<sequence>MNCIEIFKKLNYFDLNIKIKLDKEILVIQGPSGSGKTSIFDCISGITNPDKGEIILNDKIVYSSEKNINLPIKDRGVGYVFQNYGLFPHMTVKDNIMFGVKNNKNCQVDESHGEYVMEILKIDHLKNRYPKEISGGEKQRVALARALAIKPNIMIMDEPFSALDSKTKELVYKEFLEFKKVCDVSIILVTHDTYEAKLLGDRIINIKDGALM</sequence>
<protein>
    <submittedName>
        <fullName evidence="5">ATP-binding cassette domain-containing protein</fullName>
    </submittedName>
</protein>
<dbReference type="PROSITE" id="PS00211">
    <property type="entry name" value="ABC_TRANSPORTER_1"/>
    <property type="match status" value="1"/>
</dbReference>
<dbReference type="InterPro" id="IPR003593">
    <property type="entry name" value="AAA+_ATPase"/>
</dbReference>
<name>A0A6M0H4S1_9CLOT</name>
<proteinExistence type="predicted"/>
<evidence type="ECO:0000313" key="5">
    <source>
        <dbReference type="EMBL" id="NEU05736.1"/>
    </source>
</evidence>
<dbReference type="InterPro" id="IPR050093">
    <property type="entry name" value="ABC_SmlMolc_Importer"/>
</dbReference>
<evidence type="ECO:0000259" key="4">
    <source>
        <dbReference type="PROSITE" id="PS50893"/>
    </source>
</evidence>
<accession>A0A6M0H4S1</accession>
<feature type="domain" description="ABC transporter" evidence="4">
    <location>
        <begin position="1"/>
        <end position="212"/>
    </location>
</feature>
<dbReference type="AlphaFoldDB" id="A0A6M0H4S1"/>
<dbReference type="InterPro" id="IPR027417">
    <property type="entry name" value="P-loop_NTPase"/>
</dbReference>
<dbReference type="GO" id="GO:0005524">
    <property type="term" value="F:ATP binding"/>
    <property type="evidence" value="ECO:0007669"/>
    <property type="project" value="UniProtKB-KW"/>
</dbReference>
<evidence type="ECO:0000313" key="6">
    <source>
        <dbReference type="Proteomes" id="UP000481872"/>
    </source>
</evidence>
<comment type="caution">
    <text evidence="5">The sequence shown here is derived from an EMBL/GenBank/DDBJ whole genome shotgun (WGS) entry which is preliminary data.</text>
</comment>
<dbReference type="InterPro" id="IPR003439">
    <property type="entry name" value="ABC_transporter-like_ATP-bd"/>
</dbReference>
<keyword evidence="6" id="KW-1185">Reference proteome</keyword>
<dbReference type="SUPFAM" id="SSF52540">
    <property type="entry name" value="P-loop containing nucleoside triphosphate hydrolases"/>
    <property type="match status" value="1"/>
</dbReference>
<organism evidence="5 6">
    <name type="scientific">Clostridium senegalense</name>
    <dbReference type="NCBI Taxonomy" id="1465809"/>
    <lineage>
        <taxon>Bacteria</taxon>
        <taxon>Bacillati</taxon>
        <taxon>Bacillota</taxon>
        <taxon>Clostridia</taxon>
        <taxon>Eubacteriales</taxon>
        <taxon>Clostridiaceae</taxon>
        <taxon>Clostridium</taxon>
    </lineage>
</organism>
<dbReference type="PANTHER" id="PTHR42781">
    <property type="entry name" value="SPERMIDINE/PUTRESCINE IMPORT ATP-BINDING PROTEIN POTA"/>
    <property type="match status" value="1"/>
</dbReference>
<evidence type="ECO:0000256" key="1">
    <source>
        <dbReference type="ARBA" id="ARBA00022448"/>
    </source>
</evidence>
<dbReference type="PANTHER" id="PTHR42781:SF4">
    <property type="entry name" value="SPERMIDINE_PUTRESCINE IMPORT ATP-BINDING PROTEIN POTA"/>
    <property type="match status" value="1"/>
</dbReference>
<dbReference type="GO" id="GO:0016887">
    <property type="term" value="F:ATP hydrolysis activity"/>
    <property type="evidence" value="ECO:0007669"/>
    <property type="project" value="InterPro"/>
</dbReference>
<dbReference type="SMART" id="SM00382">
    <property type="entry name" value="AAA"/>
    <property type="match status" value="1"/>
</dbReference>
<dbReference type="EMBL" id="JAAGPU010000025">
    <property type="protein sequence ID" value="NEU05736.1"/>
    <property type="molecule type" value="Genomic_DNA"/>
</dbReference>
<dbReference type="InterPro" id="IPR017871">
    <property type="entry name" value="ABC_transporter-like_CS"/>
</dbReference>
<dbReference type="Proteomes" id="UP000481872">
    <property type="component" value="Unassembled WGS sequence"/>
</dbReference>
<gene>
    <name evidence="5" type="ORF">G3M99_12935</name>
</gene>